<dbReference type="Proteomes" id="UP000289411">
    <property type="component" value="Unassembled WGS sequence"/>
</dbReference>
<reference evidence="7 8" key="2">
    <citation type="submission" date="2019-02" db="EMBL/GenBank/DDBJ databases">
        <title>'Lichenibacterium ramalinii' gen. nov. sp. nov., 'Lichenibacterium minor' gen. nov. sp. nov.</title>
        <authorList>
            <person name="Pankratov T."/>
        </authorList>
    </citation>
    <scope>NUCLEOTIDE SEQUENCE [LARGE SCALE GENOMIC DNA]</scope>
    <source>
        <strain evidence="7 8">RmlP001</strain>
    </source>
</reference>
<dbReference type="InterPro" id="IPR017871">
    <property type="entry name" value="ABC_transporter-like_CS"/>
</dbReference>
<dbReference type="OrthoDB" id="9778870at2"/>
<feature type="compositionally biased region" description="Acidic residues" evidence="5">
    <location>
        <begin position="257"/>
        <end position="267"/>
    </location>
</feature>
<sequence>MASIELVDASVEIPIFNSRGRSLKTTLIRRVGGQVEANDRDVVTVKALRRISLSLKPGDRLGLVGHNGAGKSTLLRVFAGSYEPSAGRADIAGTVSSLIDMEMGMDAELTGADNIIQRGVFLGMSLKEARRAIPKIADFSELGPYLHLPMRTYSSGMRMRLAFATSTTRHPDILLFDEMISFGDAGFATRAKARLDAMMDNAKILVLASHDVGSLRSYCNRAVLLEAGTIVAEGSVDDVWDRYIRGVDETATPVVDTPEDEEVDEGDKPEFAAQDIASADVRA</sequence>
<evidence type="ECO:0000256" key="3">
    <source>
        <dbReference type="ARBA" id="ARBA00022741"/>
    </source>
</evidence>
<keyword evidence="4 7" id="KW-0067">ATP-binding</keyword>
<dbReference type="PROSITE" id="PS50893">
    <property type="entry name" value="ABC_TRANSPORTER_2"/>
    <property type="match status" value="1"/>
</dbReference>
<gene>
    <name evidence="7" type="ORF">D3272_02690</name>
</gene>
<dbReference type="GO" id="GO:0016887">
    <property type="term" value="F:ATP hydrolysis activity"/>
    <property type="evidence" value="ECO:0007669"/>
    <property type="project" value="InterPro"/>
</dbReference>
<feature type="region of interest" description="Disordered" evidence="5">
    <location>
        <begin position="255"/>
        <end position="283"/>
    </location>
</feature>
<evidence type="ECO:0000256" key="5">
    <source>
        <dbReference type="SAM" id="MobiDB-lite"/>
    </source>
</evidence>
<dbReference type="AlphaFoldDB" id="A0A4V1RJ42"/>
<feature type="domain" description="ABC transporter" evidence="6">
    <location>
        <begin position="23"/>
        <end position="252"/>
    </location>
</feature>
<dbReference type="SMART" id="SM00382">
    <property type="entry name" value="AAA"/>
    <property type="match status" value="1"/>
</dbReference>
<dbReference type="EMBL" id="QYBC01000002">
    <property type="protein sequence ID" value="RYB07008.1"/>
    <property type="molecule type" value="Genomic_DNA"/>
</dbReference>
<dbReference type="GO" id="GO:0005524">
    <property type="term" value="F:ATP binding"/>
    <property type="evidence" value="ECO:0007669"/>
    <property type="project" value="UniProtKB-KW"/>
</dbReference>
<keyword evidence="2" id="KW-0813">Transport</keyword>
<dbReference type="Gene3D" id="3.40.50.300">
    <property type="entry name" value="P-loop containing nucleotide triphosphate hydrolases"/>
    <property type="match status" value="1"/>
</dbReference>
<dbReference type="Pfam" id="PF00005">
    <property type="entry name" value="ABC_tran"/>
    <property type="match status" value="1"/>
</dbReference>
<evidence type="ECO:0000313" key="8">
    <source>
        <dbReference type="Proteomes" id="UP000289411"/>
    </source>
</evidence>
<dbReference type="InterPro" id="IPR027417">
    <property type="entry name" value="P-loop_NTPase"/>
</dbReference>
<name>A0A4V1RJ42_9HYPH</name>
<accession>A0A4V1RJ42</accession>
<evidence type="ECO:0000259" key="6">
    <source>
        <dbReference type="PROSITE" id="PS50893"/>
    </source>
</evidence>
<dbReference type="CDD" id="cd03220">
    <property type="entry name" value="ABC_KpsT_Wzt"/>
    <property type="match status" value="1"/>
</dbReference>
<comment type="similarity">
    <text evidence="1">Belongs to the ABC transporter superfamily.</text>
</comment>
<dbReference type="InterPro" id="IPR003593">
    <property type="entry name" value="AAA+_ATPase"/>
</dbReference>
<organism evidence="7 8">
    <name type="scientific">Lichenibacterium ramalinae</name>
    <dbReference type="NCBI Taxonomy" id="2316527"/>
    <lineage>
        <taxon>Bacteria</taxon>
        <taxon>Pseudomonadati</taxon>
        <taxon>Pseudomonadota</taxon>
        <taxon>Alphaproteobacteria</taxon>
        <taxon>Hyphomicrobiales</taxon>
        <taxon>Lichenihabitantaceae</taxon>
        <taxon>Lichenibacterium</taxon>
    </lineage>
</organism>
<dbReference type="GO" id="GO:0016020">
    <property type="term" value="C:membrane"/>
    <property type="evidence" value="ECO:0007669"/>
    <property type="project" value="InterPro"/>
</dbReference>
<keyword evidence="8" id="KW-1185">Reference proteome</keyword>
<protein>
    <submittedName>
        <fullName evidence="7">ABC transporter ATP-binding protein</fullName>
    </submittedName>
</protein>
<comment type="caution">
    <text evidence="7">The sequence shown here is derived from an EMBL/GenBank/DDBJ whole genome shotgun (WGS) entry which is preliminary data.</text>
</comment>
<proteinExistence type="inferred from homology"/>
<dbReference type="SUPFAM" id="SSF52540">
    <property type="entry name" value="P-loop containing nucleoside triphosphate hydrolases"/>
    <property type="match status" value="1"/>
</dbReference>
<reference evidence="7 8" key="1">
    <citation type="submission" date="2018-09" db="EMBL/GenBank/DDBJ databases">
        <authorList>
            <person name="Grouzdev D.S."/>
            <person name="Krutkina M.S."/>
        </authorList>
    </citation>
    <scope>NUCLEOTIDE SEQUENCE [LARGE SCALE GENOMIC DNA]</scope>
    <source>
        <strain evidence="7 8">RmlP001</strain>
    </source>
</reference>
<dbReference type="RefSeq" id="WP_129217549.1">
    <property type="nucleotide sequence ID" value="NZ_QYBC01000002.1"/>
</dbReference>
<evidence type="ECO:0000256" key="2">
    <source>
        <dbReference type="ARBA" id="ARBA00022448"/>
    </source>
</evidence>
<dbReference type="PROSITE" id="PS00211">
    <property type="entry name" value="ABC_TRANSPORTER_1"/>
    <property type="match status" value="1"/>
</dbReference>
<evidence type="ECO:0000256" key="4">
    <source>
        <dbReference type="ARBA" id="ARBA00022840"/>
    </source>
</evidence>
<dbReference type="PANTHER" id="PTHR46743">
    <property type="entry name" value="TEICHOIC ACIDS EXPORT ATP-BINDING PROTEIN TAGH"/>
    <property type="match status" value="1"/>
</dbReference>
<dbReference type="InterPro" id="IPR015860">
    <property type="entry name" value="ABC_transpr_TagH-like"/>
</dbReference>
<dbReference type="InterPro" id="IPR003439">
    <property type="entry name" value="ABC_transporter-like_ATP-bd"/>
</dbReference>
<dbReference type="InterPro" id="IPR050683">
    <property type="entry name" value="Bact_Polysacc_Export_ATP-bd"/>
</dbReference>
<dbReference type="PANTHER" id="PTHR46743:SF2">
    <property type="entry name" value="TEICHOIC ACIDS EXPORT ATP-BINDING PROTEIN TAGH"/>
    <property type="match status" value="1"/>
</dbReference>
<evidence type="ECO:0000256" key="1">
    <source>
        <dbReference type="ARBA" id="ARBA00005417"/>
    </source>
</evidence>
<evidence type="ECO:0000313" key="7">
    <source>
        <dbReference type="EMBL" id="RYB07008.1"/>
    </source>
</evidence>
<dbReference type="GO" id="GO:0140359">
    <property type="term" value="F:ABC-type transporter activity"/>
    <property type="evidence" value="ECO:0007669"/>
    <property type="project" value="InterPro"/>
</dbReference>
<keyword evidence="3" id="KW-0547">Nucleotide-binding</keyword>